<evidence type="ECO:0000313" key="3">
    <source>
        <dbReference type="Proteomes" id="UP000729733"/>
    </source>
</evidence>
<organism evidence="2 3">
    <name type="scientific">Waterburya agarophytonicola KI4</name>
    <dbReference type="NCBI Taxonomy" id="2874699"/>
    <lineage>
        <taxon>Bacteria</taxon>
        <taxon>Bacillati</taxon>
        <taxon>Cyanobacteriota</taxon>
        <taxon>Cyanophyceae</taxon>
        <taxon>Pleurocapsales</taxon>
        <taxon>Hyellaceae</taxon>
        <taxon>Waterburya</taxon>
        <taxon>Waterburya agarophytonicola</taxon>
    </lineage>
</organism>
<accession>A0A964FHN0</accession>
<dbReference type="EMBL" id="JADWDC010000028">
    <property type="protein sequence ID" value="MCC0177764.1"/>
    <property type="molecule type" value="Genomic_DNA"/>
</dbReference>
<comment type="caution">
    <text evidence="2">The sequence shown here is derived from an EMBL/GenBank/DDBJ whole genome shotgun (WGS) entry which is preliminary data.</text>
</comment>
<protein>
    <submittedName>
        <fullName evidence="2">Uncharacterized protein</fullName>
    </submittedName>
</protein>
<sequence length="155" mass="18231">MTRINPINYREKIIALWTVFLLGTLFHTQLALIPLFHGIDVAMMRHLHQEAVTMAEIQPILWGMLLFFILPIMAIAATAFYQFKHYRTFHFALTLVYSVLNFIHLVADLIVDTIFWYQIVLMLLLFLIGILLNVVSYQWVKSNIRHFKTDIPQLN</sequence>
<dbReference type="AlphaFoldDB" id="A0A964FHN0"/>
<feature type="transmembrane region" description="Helical" evidence="1">
    <location>
        <begin position="59"/>
        <end position="81"/>
    </location>
</feature>
<dbReference type="RefSeq" id="WP_229640829.1">
    <property type="nucleotide sequence ID" value="NZ_JADWDC010000028.1"/>
</dbReference>
<name>A0A964FHN0_9CYAN</name>
<proteinExistence type="predicted"/>
<evidence type="ECO:0000256" key="1">
    <source>
        <dbReference type="SAM" id="Phobius"/>
    </source>
</evidence>
<keyword evidence="3" id="KW-1185">Reference proteome</keyword>
<keyword evidence="1" id="KW-0812">Transmembrane</keyword>
<feature type="transmembrane region" description="Helical" evidence="1">
    <location>
        <begin position="113"/>
        <end position="135"/>
    </location>
</feature>
<evidence type="ECO:0000313" key="2">
    <source>
        <dbReference type="EMBL" id="MCC0177764.1"/>
    </source>
</evidence>
<gene>
    <name evidence="2" type="ORF">I4641_12315</name>
</gene>
<dbReference type="Proteomes" id="UP000729733">
    <property type="component" value="Unassembled WGS sequence"/>
</dbReference>
<feature type="transmembrane region" description="Helical" evidence="1">
    <location>
        <begin position="12"/>
        <end position="39"/>
    </location>
</feature>
<feature type="transmembrane region" description="Helical" evidence="1">
    <location>
        <begin position="88"/>
        <end position="107"/>
    </location>
</feature>
<keyword evidence="1" id="KW-0472">Membrane</keyword>
<keyword evidence="1" id="KW-1133">Transmembrane helix</keyword>
<reference evidence="2" key="1">
    <citation type="journal article" date="2021" name="Antonie Van Leeuwenhoek">
        <title>Draft genome and description of Waterburya agarophytonicola gen. nov. sp. nov. (Pleurocapsales, Cyanobacteria): a seaweed symbiont.</title>
        <authorList>
            <person name="Bonthond G."/>
            <person name="Shalygin S."/>
            <person name="Bayer T."/>
            <person name="Weinberger F."/>
        </authorList>
    </citation>
    <scope>NUCLEOTIDE SEQUENCE</scope>
    <source>
        <strain evidence="2">KI4</strain>
    </source>
</reference>